<comment type="caution">
    <text evidence="7">The sequence shown here is derived from an EMBL/GenBank/DDBJ whole genome shotgun (WGS) entry which is preliminary data.</text>
</comment>
<feature type="compositionally biased region" description="Low complexity" evidence="5">
    <location>
        <begin position="223"/>
        <end position="238"/>
    </location>
</feature>
<feature type="compositionally biased region" description="Basic and acidic residues" evidence="5">
    <location>
        <begin position="212"/>
        <end position="221"/>
    </location>
</feature>
<gene>
    <name evidence="7" type="ORF">LUZ61_017149</name>
</gene>
<dbReference type="EMBL" id="JAMRDG010000002">
    <property type="protein sequence ID" value="KAJ3687985.1"/>
    <property type="molecule type" value="Genomic_DNA"/>
</dbReference>
<dbReference type="PROSITE" id="PS50089">
    <property type="entry name" value="ZF_RING_2"/>
    <property type="match status" value="1"/>
</dbReference>
<feature type="region of interest" description="Disordered" evidence="5">
    <location>
        <begin position="202"/>
        <end position="278"/>
    </location>
</feature>
<keyword evidence="2 4" id="KW-0863">Zinc-finger</keyword>
<evidence type="ECO:0000313" key="7">
    <source>
        <dbReference type="EMBL" id="KAJ3687985.1"/>
    </source>
</evidence>
<evidence type="ECO:0000259" key="6">
    <source>
        <dbReference type="PROSITE" id="PS50089"/>
    </source>
</evidence>
<name>A0AAD5Z6W7_9POAL</name>
<keyword evidence="8" id="KW-1185">Reference proteome</keyword>
<dbReference type="PROSITE" id="PS00518">
    <property type="entry name" value="ZF_RING_1"/>
    <property type="match status" value="1"/>
</dbReference>
<dbReference type="InterPro" id="IPR017907">
    <property type="entry name" value="Znf_RING_CS"/>
</dbReference>
<dbReference type="PANTHER" id="PTHR47361:SF4">
    <property type="entry name" value="RING_U-BOX SUPERFAMILY PROTEIN"/>
    <property type="match status" value="1"/>
</dbReference>
<keyword evidence="1" id="KW-0479">Metal-binding</keyword>
<dbReference type="Proteomes" id="UP001210211">
    <property type="component" value="Unassembled WGS sequence"/>
</dbReference>
<protein>
    <recommendedName>
        <fullName evidence="6">RING-type domain-containing protein</fullName>
    </recommendedName>
</protein>
<evidence type="ECO:0000256" key="1">
    <source>
        <dbReference type="ARBA" id="ARBA00022723"/>
    </source>
</evidence>
<evidence type="ECO:0000313" key="8">
    <source>
        <dbReference type="Proteomes" id="UP001210211"/>
    </source>
</evidence>
<evidence type="ECO:0000256" key="3">
    <source>
        <dbReference type="ARBA" id="ARBA00022833"/>
    </source>
</evidence>
<dbReference type="GO" id="GO:0008270">
    <property type="term" value="F:zinc ion binding"/>
    <property type="evidence" value="ECO:0007669"/>
    <property type="project" value="UniProtKB-KW"/>
</dbReference>
<evidence type="ECO:0000256" key="5">
    <source>
        <dbReference type="SAM" id="MobiDB-lite"/>
    </source>
</evidence>
<dbReference type="SMART" id="SM00184">
    <property type="entry name" value="RING"/>
    <property type="match status" value="1"/>
</dbReference>
<reference evidence="7 8" key="1">
    <citation type="journal article" date="2022" name="Cell">
        <title>Repeat-based holocentromeres influence genome architecture and karyotype evolution.</title>
        <authorList>
            <person name="Hofstatter P.G."/>
            <person name="Thangavel G."/>
            <person name="Lux T."/>
            <person name="Neumann P."/>
            <person name="Vondrak T."/>
            <person name="Novak P."/>
            <person name="Zhang M."/>
            <person name="Costa L."/>
            <person name="Castellani M."/>
            <person name="Scott A."/>
            <person name="Toegelov H."/>
            <person name="Fuchs J."/>
            <person name="Mata-Sucre Y."/>
            <person name="Dias Y."/>
            <person name="Vanzela A.L.L."/>
            <person name="Huettel B."/>
            <person name="Almeida C.C.S."/>
            <person name="Simkova H."/>
            <person name="Souza G."/>
            <person name="Pedrosa-Harand A."/>
            <person name="Macas J."/>
            <person name="Mayer K.F.X."/>
            <person name="Houben A."/>
            <person name="Marques A."/>
        </authorList>
    </citation>
    <scope>NUCLEOTIDE SEQUENCE [LARGE SCALE GENOMIC DNA]</scope>
    <source>
        <strain evidence="7">RhyTen1mFocal</strain>
    </source>
</reference>
<evidence type="ECO:0000256" key="2">
    <source>
        <dbReference type="ARBA" id="ARBA00022771"/>
    </source>
</evidence>
<evidence type="ECO:0000256" key="4">
    <source>
        <dbReference type="PROSITE-ProRule" id="PRU00175"/>
    </source>
</evidence>
<dbReference type="InterPro" id="IPR013083">
    <property type="entry name" value="Znf_RING/FYVE/PHD"/>
</dbReference>
<dbReference type="AlphaFoldDB" id="A0AAD5Z6W7"/>
<dbReference type="SUPFAM" id="SSF57850">
    <property type="entry name" value="RING/U-box"/>
    <property type="match status" value="1"/>
</dbReference>
<proteinExistence type="predicted"/>
<dbReference type="Gene3D" id="3.30.40.10">
    <property type="entry name" value="Zinc/RING finger domain, C3HC4 (zinc finger)"/>
    <property type="match status" value="1"/>
</dbReference>
<sequence length="301" mass="33975">MATETTFDQAQLDCVAIESGRDLKEIGCGDESGSSVDFGFCAICLEKIVLQETALVKGCEHAYCVTCILRWASYKEQPLCPQCKHPFESLNVHRSLDGCIHDYMFEESVCLLLRANWFIPLMIEPHEEAHDETDDLYAYYYAEELEEDEDDLESYYMRGSSSTIRIGNRRWGDNGYVCAGRKEARPVRQHLYIDDDCDVSPPRLYSSNSSNRKKDKEKIVDGEGSSSKNIPGSSSNSSSRKKNKEKKEGEGPVSKELIGRRAKRAMKREAADRVAAAKHQQHLQRLGLVDAINDRTAVSQE</sequence>
<dbReference type="PANTHER" id="PTHR47361">
    <property type="entry name" value="RING/U-BOX SUPERFAMILY PROTEIN"/>
    <property type="match status" value="1"/>
</dbReference>
<accession>A0AAD5Z6W7</accession>
<feature type="domain" description="RING-type" evidence="6">
    <location>
        <begin position="41"/>
        <end position="84"/>
    </location>
</feature>
<dbReference type="InterPro" id="IPR001841">
    <property type="entry name" value="Znf_RING"/>
</dbReference>
<organism evidence="7 8">
    <name type="scientific">Rhynchospora tenuis</name>
    <dbReference type="NCBI Taxonomy" id="198213"/>
    <lineage>
        <taxon>Eukaryota</taxon>
        <taxon>Viridiplantae</taxon>
        <taxon>Streptophyta</taxon>
        <taxon>Embryophyta</taxon>
        <taxon>Tracheophyta</taxon>
        <taxon>Spermatophyta</taxon>
        <taxon>Magnoliopsida</taxon>
        <taxon>Liliopsida</taxon>
        <taxon>Poales</taxon>
        <taxon>Cyperaceae</taxon>
        <taxon>Cyperoideae</taxon>
        <taxon>Rhynchosporeae</taxon>
        <taxon>Rhynchospora</taxon>
    </lineage>
</organism>
<dbReference type="Pfam" id="PF13639">
    <property type="entry name" value="zf-RING_2"/>
    <property type="match status" value="1"/>
</dbReference>
<keyword evidence="3" id="KW-0862">Zinc</keyword>